<dbReference type="SUPFAM" id="SSF51621">
    <property type="entry name" value="Phosphoenolpyruvate/pyruvate domain"/>
    <property type="match status" value="1"/>
</dbReference>
<comment type="caution">
    <text evidence="9">The sequence shown here is derived from an EMBL/GenBank/DDBJ whole genome shotgun (WGS) entry which is preliminary data.</text>
</comment>
<reference evidence="9 10" key="1">
    <citation type="submission" date="2014-03" db="EMBL/GenBank/DDBJ databases">
        <title>Draft Genome Sequence of Actibacterium mucosum KCTC 23349, a Marine Alphaproteobacterium with Complex Ionic Requirements Isolated from Mediterranean Seawater at Malvarrosa Beach, Valencia, Spain.</title>
        <authorList>
            <person name="Arahal D.R."/>
            <person name="Shao Z."/>
            <person name="Lai Q."/>
            <person name="Pujalte M.J."/>
        </authorList>
    </citation>
    <scope>NUCLEOTIDE SEQUENCE [LARGE SCALE GENOMIC DNA]</scope>
    <source>
        <strain evidence="9 10">KCTC 23349</strain>
    </source>
</reference>
<dbReference type="RefSeq" id="WP_035255887.1">
    <property type="nucleotide sequence ID" value="NZ_JFKE01000001.1"/>
</dbReference>
<evidence type="ECO:0000256" key="5">
    <source>
        <dbReference type="ARBA" id="ARBA00023317"/>
    </source>
</evidence>
<feature type="domain" description="HpcH/HpaI aldolase/citrate lyase" evidence="8">
    <location>
        <begin position="27"/>
        <end position="243"/>
    </location>
</feature>
<evidence type="ECO:0000256" key="6">
    <source>
        <dbReference type="ARBA" id="ARBA00045074"/>
    </source>
</evidence>
<comment type="similarity">
    <text evidence="2">Belongs to the HpcH/HpaI aldolase family.</text>
</comment>
<dbReference type="Proteomes" id="UP000026249">
    <property type="component" value="Unassembled WGS sequence"/>
</dbReference>
<dbReference type="InterPro" id="IPR050251">
    <property type="entry name" value="HpcH-HpaI_aldolase"/>
</dbReference>
<dbReference type="GO" id="GO:0016832">
    <property type="term" value="F:aldehyde-lyase activity"/>
    <property type="evidence" value="ECO:0007669"/>
    <property type="project" value="TreeGrafter"/>
</dbReference>
<keyword evidence="5" id="KW-0670">Pyruvate</keyword>
<accession>A0A037ZN53</accession>
<proteinExistence type="inferred from homology"/>
<evidence type="ECO:0000256" key="1">
    <source>
        <dbReference type="ARBA" id="ARBA00001968"/>
    </source>
</evidence>
<comment type="catalytic activity">
    <reaction evidence="6">
        <text>D-glyceraldehyde + pyruvate = 2-dehydro-3-deoxy-L-galactonate</text>
        <dbReference type="Rhea" id="RHEA:80055"/>
        <dbReference type="ChEBI" id="CHEBI:15361"/>
        <dbReference type="ChEBI" id="CHEBI:17378"/>
        <dbReference type="ChEBI" id="CHEBI:75545"/>
    </reaction>
</comment>
<keyword evidence="4" id="KW-0456">Lyase</keyword>
<evidence type="ECO:0000313" key="9">
    <source>
        <dbReference type="EMBL" id="KAJ57509.1"/>
    </source>
</evidence>
<gene>
    <name evidence="9" type="ORF">ACMU_03105</name>
</gene>
<comment type="cofactor">
    <cofactor evidence="1">
        <name>a divalent metal cation</name>
        <dbReference type="ChEBI" id="CHEBI:60240"/>
    </cofactor>
</comment>
<dbReference type="InterPro" id="IPR015813">
    <property type="entry name" value="Pyrv/PenolPyrv_kinase-like_dom"/>
</dbReference>
<keyword evidence="10" id="KW-1185">Reference proteome</keyword>
<dbReference type="AlphaFoldDB" id="A0A037ZN53"/>
<evidence type="ECO:0000256" key="4">
    <source>
        <dbReference type="ARBA" id="ARBA00023239"/>
    </source>
</evidence>
<dbReference type="InterPro" id="IPR040442">
    <property type="entry name" value="Pyrv_kinase-like_dom_sf"/>
</dbReference>
<evidence type="ECO:0000256" key="7">
    <source>
        <dbReference type="ARBA" id="ARBA00068169"/>
    </source>
</evidence>
<name>A0A037ZN53_9RHOB</name>
<dbReference type="OrthoDB" id="9802624at2"/>
<dbReference type="PANTHER" id="PTHR30502:SF4">
    <property type="entry name" value="5-KETO-4-DEOXY-D-GLUCARATE ALDOLASE"/>
    <property type="match status" value="1"/>
</dbReference>
<keyword evidence="3" id="KW-0479">Metal-binding</keyword>
<evidence type="ECO:0000256" key="3">
    <source>
        <dbReference type="ARBA" id="ARBA00022723"/>
    </source>
</evidence>
<dbReference type="FunFam" id="3.20.20.60:FF:000004">
    <property type="entry name" value="5-keto-4-deoxy-D-glucarate aldolase"/>
    <property type="match status" value="1"/>
</dbReference>
<dbReference type="Pfam" id="PF03328">
    <property type="entry name" value="HpcH_HpaI"/>
    <property type="match status" value="1"/>
</dbReference>
<dbReference type="InterPro" id="IPR005000">
    <property type="entry name" value="Aldolase/citrate-lyase_domain"/>
</dbReference>
<dbReference type="GO" id="GO:0005737">
    <property type="term" value="C:cytoplasm"/>
    <property type="evidence" value="ECO:0007669"/>
    <property type="project" value="UniProtKB-ARBA"/>
</dbReference>
<sequence length="253" mass="26352">MEMHKNLFKAALKSGTQQLGMWNTIPGLAVPEMLAGAGFDWVLIDTEHTPVDMAEIVTALQAIGQYPNVSALVRPVANDPVVIKRLLDVGAQTLLVPMVDTPEQAAAAVAATRYPPEGVRGMGLTTRAAGFGRVANYVQAAATEICVIVQVESVTALNNLDAIAATPGVDAVFIGPSDLSASMGHPGNPGHPDVQATIDTAFARLHAMGVPTGIISLDPEAAKRYLAAGVGFVAVGIDLAVLRQNIDALRAQF</sequence>
<dbReference type="PANTHER" id="PTHR30502">
    <property type="entry name" value="2-KETO-3-DEOXY-L-RHAMNONATE ALDOLASE"/>
    <property type="match status" value="1"/>
</dbReference>
<evidence type="ECO:0000313" key="10">
    <source>
        <dbReference type="Proteomes" id="UP000026249"/>
    </source>
</evidence>
<evidence type="ECO:0000256" key="2">
    <source>
        <dbReference type="ARBA" id="ARBA00005568"/>
    </source>
</evidence>
<evidence type="ECO:0000259" key="8">
    <source>
        <dbReference type="Pfam" id="PF03328"/>
    </source>
</evidence>
<protein>
    <recommendedName>
        <fullName evidence="7">Hydroxypyruvate/pyruvate aldolase</fullName>
    </recommendedName>
</protein>
<dbReference type="Gene3D" id="3.20.20.60">
    <property type="entry name" value="Phosphoenolpyruvate-binding domains"/>
    <property type="match status" value="1"/>
</dbReference>
<organism evidence="9 10">
    <name type="scientific">Actibacterium mucosum KCTC 23349</name>
    <dbReference type="NCBI Taxonomy" id="1454373"/>
    <lineage>
        <taxon>Bacteria</taxon>
        <taxon>Pseudomonadati</taxon>
        <taxon>Pseudomonadota</taxon>
        <taxon>Alphaproteobacteria</taxon>
        <taxon>Rhodobacterales</taxon>
        <taxon>Roseobacteraceae</taxon>
        <taxon>Actibacterium</taxon>
    </lineage>
</organism>
<dbReference type="EMBL" id="JFKE01000001">
    <property type="protein sequence ID" value="KAJ57509.1"/>
    <property type="molecule type" value="Genomic_DNA"/>
</dbReference>
<dbReference type="STRING" id="1454373.ACMU_03105"/>
<dbReference type="GO" id="GO:0046872">
    <property type="term" value="F:metal ion binding"/>
    <property type="evidence" value="ECO:0007669"/>
    <property type="project" value="UniProtKB-KW"/>
</dbReference>